<evidence type="ECO:0000313" key="15">
    <source>
        <dbReference type="Proteomes" id="UP001500192"/>
    </source>
</evidence>
<reference evidence="15" key="1">
    <citation type="journal article" date="2019" name="Int. J. Syst. Evol. Microbiol.">
        <title>The Global Catalogue of Microorganisms (GCM) 10K type strain sequencing project: providing services to taxonomists for standard genome sequencing and annotation.</title>
        <authorList>
            <consortium name="The Broad Institute Genomics Platform"/>
            <consortium name="The Broad Institute Genome Sequencing Center for Infectious Disease"/>
            <person name="Wu L."/>
            <person name="Ma J."/>
        </authorList>
    </citation>
    <scope>NUCLEOTIDE SEQUENCE [LARGE SCALE GENOMIC DNA]</scope>
    <source>
        <strain evidence="15">JCM 18054</strain>
    </source>
</reference>
<proteinExistence type="inferred from homology"/>
<dbReference type="PANTHER" id="PTHR30182:SF1">
    <property type="entry name" value="L-SERINE DEHYDRATASE 1"/>
    <property type="match status" value="1"/>
</dbReference>
<comment type="similarity">
    <text evidence="3">Belongs to the iron-sulfur dependent L-serine dehydratase family.</text>
</comment>
<dbReference type="Pfam" id="PF03315">
    <property type="entry name" value="SDH_beta"/>
    <property type="match status" value="1"/>
</dbReference>
<evidence type="ECO:0000256" key="12">
    <source>
        <dbReference type="ARBA" id="ARBA00049406"/>
    </source>
</evidence>
<dbReference type="InterPro" id="IPR005131">
    <property type="entry name" value="Ser_deHydtase_bsu"/>
</dbReference>
<comment type="cofactor">
    <cofactor evidence="1">
        <name>[4Fe-4S] cluster</name>
        <dbReference type="ChEBI" id="CHEBI:49883"/>
    </cofactor>
</comment>
<sequence length="152" mass="16709">MAISVFDLFSIGIGPSSSHTVGPMRAARLFVEALGDDLPRVRRVKAELFGSLGATGFGHGSDRAVLLGLSGETPEDVDTDAVPALVEAIRSSGRLCLGGRQEIRFDEDRDLVMHRRRSLPEHPNGMVFRAYGEDLLLERTYSWFHNEVGSLR</sequence>
<dbReference type="InterPro" id="IPR029009">
    <property type="entry name" value="ASB_dom_sf"/>
</dbReference>
<evidence type="ECO:0000256" key="3">
    <source>
        <dbReference type="ARBA" id="ARBA00008636"/>
    </source>
</evidence>
<comment type="catalytic activity">
    <reaction evidence="12">
        <text>L-serine = pyruvate + NH4(+)</text>
        <dbReference type="Rhea" id="RHEA:19169"/>
        <dbReference type="ChEBI" id="CHEBI:15361"/>
        <dbReference type="ChEBI" id="CHEBI:28938"/>
        <dbReference type="ChEBI" id="CHEBI:33384"/>
        <dbReference type="EC" id="4.3.1.17"/>
    </reaction>
</comment>
<keyword evidence="5" id="KW-0312">Gluconeogenesis</keyword>
<evidence type="ECO:0000256" key="7">
    <source>
        <dbReference type="ARBA" id="ARBA00022723"/>
    </source>
</evidence>
<dbReference type="PANTHER" id="PTHR30182">
    <property type="entry name" value="L-SERINE DEHYDRATASE"/>
    <property type="match status" value="1"/>
</dbReference>
<evidence type="ECO:0000256" key="8">
    <source>
        <dbReference type="ARBA" id="ARBA00023004"/>
    </source>
</evidence>
<evidence type="ECO:0000256" key="9">
    <source>
        <dbReference type="ARBA" id="ARBA00023014"/>
    </source>
</evidence>
<dbReference type="Proteomes" id="UP001500192">
    <property type="component" value="Unassembled WGS sequence"/>
</dbReference>
<keyword evidence="8" id="KW-0408">Iron</keyword>
<comment type="caution">
    <text evidence="14">The sequence shown here is derived from an EMBL/GenBank/DDBJ whole genome shotgun (WGS) entry which is preliminary data.</text>
</comment>
<dbReference type="Gene3D" id="3.30.1330.90">
    <property type="entry name" value="D-3-phosphoglycerate dehydrogenase, domain 3"/>
    <property type="match status" value="1"/>
</dbReference>
<protein>
    <recommendedName>
        <fullName evidence="4">L-serine ammonia-lyase</fullName>
        <ecNumber evidence="4">4.3.1.17</ecNumber>
    </recommendedName>
    <alternativeName>
        <fullName evidence="11">L-serine deaminase</fullName>
    </alternativeName>
</protein>
<evidence type="ECO:0000256" key="11">
    <source>
        <dbReference type="ARBA" id="ARBA00041766"/>
    </source>
</evidence>
<accession>A0ABP9QBI6</accession>
<keyword evidence="9" id="KW-0411">Iron-sulfur</keyword>
<dbReference type="EC" id="4.3.1.17" evidence="4"/>
<dbReference type="EMBL" id="BAABIB010000051">
    <property type="protein sequence ID" value="GAA5159106.1"/>
    <property type="molecule type" value="Genomic_DNA"/>
</dbReference>
<evidence type="ECO:0000256" key="5">
    <source>
        <dbReference type="ARBA" id="ARBA00022432"/>
    </source>
</evidence>
<keyword evidence="15" id="KW-1185">Reference proteome</keyword>
<feature type="domain" description="Serine dehydratase beta chain" evidence="13">
    <location>
        <begin position="4"/>
        <end position="141"/>
    </location>
</feature>
<evidence type="ECO:0000256" key="6">
    <source>
        <dbReference type="ARBA" id="ARBA00022485"/>
    </source>
</evidence>
<keyword evidence="10" id="KW-0456">Lyase</keyword>
<name>A0ABP9QBI6_9PSEU</name>
<evidence type="ECO:0000256" key="4">
    <source>
        <dbReference type="ARBA" id="ARBA00012093"/>
    </source>
</evidence>
<evidence type="ECO:0000313" key="14">
    <source>
        <dbReference type="EMBL" id="GAA5159106.1"/>
    </source>
</evidence>
<evidence type="ECO:0000256" key="1">
    <source>
        <dbReference type="ARBA" id="ARBA00001966"/>
    </source>
</evidence>
<dbReference type="InterPro" id="IPR051318">
    <property type="entry name" value="Fe-S_L-Ser"/>
</dbReference>
<organism evidence="14 15">
    <name type="scientific">Amycolatopsis dongchuanensis</name>
    <dbReference type="NCBI Taxonomy" id="1070866"/>
    <lineage>
        <taxon>Bacteria</taxon>
        <taxon>Bacillati</taxon>
        <taxon>Actinomycetota</taxon>
        <taxon>Actinomycetes</taxon>
        <taxon>Pseudonocardiales</taxon>
        <taxon>Pseudonocardiaceae</taxon>
        <taxon>Amycolatopsis</taxon>
    </lineage>
</organism>
<dbReference type="SUPFAM" id="SSF143548">
    <property type="entry name" value="Serine metabolism enzymes domain"/>
    <property type="match status" value="1"/>
</dbReference>
<evidence type="ECO:0000256" key="10">
    <source>
        <dbReference type="ARBA" id="ARBA00023239"/>
    </source>
</evidence>
<comment type="pathway">
    <text evidence="2">Carbohydrate biosynthesis; gluconeogenesis.</text>
</comment>
<gene>
    <name evidence="14" type="ORF">GCM10023214_21090</name>
</gene>
<keyword evidence="7" id="KW-0479">Metal-binding</keyword>
<keyword evidence="6" id="KW-0004">4Fe-4S</keyword>
<evidence type="ECO:0000259" key="13">
    <source>
        <dbReference type="Pfam" id="PF03315"/>
    </source>
</evidence>
<evidence type="ECO:0000256" key="2">
    <source>
        <dbReference type="ARBA" id="ARBA00004742"/>
    </source>
</evidence>